<dbReference type="PANTHER" id="PTHR33966">
    <property type="entry name" value="PROTEIN ODR-4 HOMOLOG"/>
    <property type="match status" value="1"/>
</dbReference>
<protein>
    <recommendedName>
        <fullName evidence="4">Protein odr-4 homolog</fullName>
    </recommendedName>
</protein>
<proteinExistence type="inferred from homology"/>
<dbReference type="PANTHER" id="PTHR33966:SF1">
    <property type="entry name" value="PROTEIN ODR-4 HOMOLOG"/>
    <property type="match status" value="1"/>
</dbReference>
<feature type="non-terminal residue" evidence="9">
    <location>
        <position position="1"/>
    </location>
</feature>
<evidence type="ECO:0000313" key="10">
    <source>
        <dbReference type="Proteomes" id="UP000525158"/>
    </source>
</evidence>
<keyword evidence="10" id="KW-1185">Reference proteome</keyword>
<dbReference type="GO" id="GO:0012505">
    <property type="term" value="C:endomembrane system"/>
    <property type="evidence" value="ECO:0007669"/>
    <property type="project" value="TreeGrafter"/>
</dbReference>
<sequence>MGRTYFVEEAIGQYLSDLSTKSKPYVTGLLIGQCSPQRDYVIRAVRTPPKEEQKEDHIPSKLASIDEEWIAAHASQVAQMLPGGLVVLGVFIIATPELSKDSQNALRKLIFSVEKSLTKRRLWKPAEEEISDRVALQICSATKKVVCRTYDVQDPRSSAKPADWKYQSALSASWLALDCTVNVNIHIPLLATSPNHDLEKNTKNGLNRWSKQIEDSVFLINGQIKDDDTELLEGQKKLRGSTQSSTQFSDVKVLTQLSQGSSHRSTATVQVCSGSINLKGAVKCRAYIHNNKPKVKEAIQALKRDIINTLSDRCEILFEDLIINEGPHRKNFEREYHVLPQRLFVPVAGSSVMLSDYKFGDEADAEIQERFVEMLDQPVQAEDIHIAEEINTVFTSSLDFHAVDICPTTDNVDDIQQKQVTKATLLLKLQQNMGVVIAAAVAVFASIFSFNYFSD</sequence>
<keyword evidence="6 8" id="KW-1133">Transmembrane helix</keyword>
<evidence type="ECO:0000256" key="3">
    <source>
        <dbReference type="ARBA" id="ARBA00010131"/>
    </source>
</evidence>
<accession>A0A7L1IF38</accession>
<dbReference type="GO" id="GO:0016020">
    <property type="term" value="C:membrane"/>
    <property type="evidence" value="ECO:0007669"/>
    <property type="project" value="UniProtKB-SubCell"/>
</dbReference>
<reference evidence="9 10" key="1">
    <citation type="submission" date="2019-09" db="EMBL/GenBank/DDBJ databases">
        <title>Bird 10,000 Genomes (B10K) Project - Family phase.</title>
        <authorList>
            <person name="Zhang G."/>
        </authorList>
    </citation>
    <scope>NUCLEOTIDE SEQUENCE [LARGE SCALE GENOMIC DNA]</scope>
    <source>
        <strain evidence="9">B10K-DU-002-36</strain>
        <tissue evidence="9">Muscle</tissue>
    </source>
</reference>
<dbReference type="EMBL" id="VXBO01002851">
    <property type="protein sequence ID" value="NXN37153.1"/>
    <property type="molecule type" value="Genomic_DNA"/>
</dbReference>
<comment type="subcellular location">
    <subcellularLocation>
        <location evidence="2">Membrane</location>
    </subcellularLocation>
</comment>
<evidence type="ECO:0000256" key="4">
    <source>
        <dbReference type="ARBA" id="ARBA00020550"/>
    </source>
</evidence>
<dbReference type="AlphaFoldDB" id="A0A7L1IF38"/>
<keyword evidence="7 8" id="KW-0472">Membrane</keyword>
<keyword evidence="5 8" id="KW-0812">Transmembrane</keyword>
<evidence type="ECO:0000313" key="9">
    <source>
        <dbReference type="EMBL" id="NXN37153.1"/>
    </source>
</evidence>
<evidence type="ECO:0000256" key="1">
    <source>
        <dbReference type="ARBA" id="ARBA00003891"/>
    </source>
</evidence>
<name>A0A7L1IF38_SMUAF</name>
<organism evidence="9 10">
    <name type="scientific">Smutsornis africanus</name>
    <name type="common">Double-banded courser</name>
    <name type="synonym">Rhinoptilus africanus</name>
    <dbReference type="NCBI Taxonomy" id="240209"/>
    <lineage>
        <taxon>Eukaryota</taxon>
        <taxon>Metazoa</taxon>
        <taxon>Chordata</taxon>
        <taxon>Craniata</taxon>
        <taxon>Vertebrata</taxon>
        <taxon>Euteleostomi</taxon>
        <taxon>Archelosauria</taxon>
        <taxon>Archosauria</taxon>
        <taxon>Dinosauria</taxon>
        <taxon>Saurischia</taxon>
        <taxon>Theropoda</taxon>
        <taxon>Coelurosauria</taxon>
        <taxon>Aves</taxon>
        <taxon>Neognathae</taxon>
        <taxon>Neoaves</taxon>
        <taxon>Charadriiformes</taxon>
        <taxon>Glareolidae</taxon>
        <taxon>Rhinoptilus</taxon>
    </lineage>
</organism>
<feature type="transmembrane region" description="Helical" evidence="8">
    <location>
        <begin position="433"/>
        <end position="453"/>
    </location>
</feature>
<evidence type="ECO:0000256" key="7">
    <source>
        <dbReference type="ARBA" id="ARBA00023136"/>
    </source>
</evidence>
<dbReference type="Proteomes" id="UP000525158">
    <property type="component" value="Unassembled WGS sequence"/>
</dbReference>
<feature type="non-terminal residue" evidence="9">
    <location>
        <position position="455"/>
    </location>
</feature>
<evidence type="ECO:0000256" key="6">
    <source>
        <dbReference type="ARBA" id="ARBA00022989"/>
    </source>
</evidence>
<comment type="caution">
    <text evidence="9">The sequence shown here is derived from an EMBL/GenBank/DDBJ whole genome shotgun (WGS) entry which is preliminary data.</text>
</comment>
<dbReference type="Pfam" id="PF14778">
    <property type="entry name" value="ODR4-like"/>
    <property type="match status" value="1"/>
</dbReference>
<dbReference type="GO" id="GO:0008104">
    <property type="term" value="P:intracellular protein localization"/>
    <property type="evidence" value="ECO:0007669"/>
    <property type="project" value="TreeGrafter"/>
</dbReference>
<evidence type="ECO:0000256" key="5">
    <source>
        <dbReference type="ARBA" id="ARBA00022692"/>
    </source>
</evidence>
<evidence type="ECO:0000256" key="2">
    <source>
        <dbReference type="ARBA" id="ARBA00004370"/>
    </source>
</evidence>
<comment type="similarity">
    <text evidence="3">Belongs to the ODR-4 family.</text>
</comment>
<dbReference type="InterPro" id="IPR029454">
    <property type="entry name" value="ODR-4-like"/>
</dbReference>
<comment type="function">
    <text evidence="1">May play a role in the trafficking of a subset of G-protein coupled receptors.</text>
</comment>
<gene>
    <name evidence="9" type="primary">Odr4</name>
    <name evidence="9" type="ORF">RHIAFR_R12136</name>
</gene>
<evidence type="ECO:0000256" key="8">
    <source>
        <dbReference type="SAM" id="Phobius"/>
    </source>
</evidence>